<gene>
    <name evidence="2" type="ORF">H8S84_00990</name>
</gene>
<name>A0A923SLR0_9BACT</name>
<protein>
    <submittedName>
        <fullName evidence="2">Uncharacterized protein</fullName>
    </submittedName>
</protein>
<dbReference type="RefSeq" id="WP_222621548.1">
    <property type="nucleotide sequence ID" value="NZ_JACRVF010000001.1"/>
</dbReference>
<reference evidence="2" key="1">
    <citation type="submission" date="2020-08" db="EMBL/GenBank/DDBJ databases">
        <title>Pontibacter sp. SD6 16S ribosomal RNA gene Genome sequencing and assembly.</title>
        <authorList>
            <person name="Kang M."/>
        </authorList>
    </citation>
    <scope>NUCLEOTIDE SEQUENCE</scope>
    <source>
        <strain evidence="2">SD6</strain>
    </source>
</reference>
<evidence type="ECO:0000313" key="3">
    <source>
        <dbReference type="Proteomes" id="UP000603640"/>
    </source>
</evidence>
<sequence length="103" mass="12682">MDMKNLENWDEERYKELNTYFRIKIEQMLRTNTELQEQLQQSSKLHLHDLVAYFSEDDQERWQEFLELDQLKMQKDMWDHLHGKGTRFKPGEGFVNPDDDTTW</sequence>
<evidence type="ECO:0000313" key="2">
    <source>
        <dbReference type="EMBL" id="MBC5991405.1"/>
    </source>
</evidence>
<accession>A0A923SLR0</accession>
<evidence type="ECO:0000256" key="1">
    <source>
        <dbReference type="SAM" id="MobiDB-lite"/>
    </source>
</evidence>
<comment type="caution">
    <text evidence="2">The sequence shown here is derived from an EMBL/GenBank/DDBJ whole genome shotgun (WGS) entry which is preliminary data.</text>
</comment>
<feature type="region of interest" description="Disordered" evidence="1">
    <location>
        <begin position="84"/>
        <end position="103"/>
    </location>
</feature>
<dbReference type="Proteomes" id="UP000603640">
    <property type="component" value="Unassembled WGS sequence"/>
</dbReference>
<dbReference type="AlphaFoldDB" id="A0A923SLR0"/>
<dbReference type="EMBL" id="JACRVF010000001">
    <property type="protein sequence ID" value="MBC5991405.1"/>
    <property type="molecule type" value="Genomic_DNA"/>
</dbReference>
<organism evidence="2 3">
    <name type="scientific">Pontibacter cellulosilyticus</name>
    <dbReference type="NCBI Taxonomy" id="1720253"/>
    <lineage>
        <taxon>Bacteria</taxon>
        <taxon>Pseudomonadati</taxon>
        <taxon>Bacteroidota</taxon>
        <taxon>Cytophagia</taxon>
        <taxon>Cytophagales</taxon>
        <taxon>Hymenobacteraceae</taxon>
        <taxon>Pontibacter</taxon>
    </lineage>
</organism>
<proteinExistence type="predicted"/>
<keyword evidence="3" id="KW-1185">Reference proteome</keyword>